<dbReference type="PROSITE" id="PS51186">
    <property type="entry name" value="GNAT"/>
    <property type="match status" value="1"/>
</dbReference>
<dbReference type="InterPro" id="IPR052742">
    <property type="entry name" value="Mito_N-acetyltransferase"/>
</dbReference>
<dbReference type="InterPro" id="IPR016181">
    <property type="entry name" value="Acyl_CoA_acyltransferase"/>
</dbReference>
<gene>
    <name evidence="2" type="ORF">ABFB10_09945</name>
</gene>
<name>A0AAW9SKE2_9RHOB</name>
<organism evidence="2 3">
    <name type="scientific">Ponticoccus litoralis</name>
    <dbReference type="NCBI Taxonomy" id="422297"/>
    <lineage>
        <taxon>Bacteria</taxon>
        <taxon>Pseudomonadati</taxon>
        <taxon>Pseudomonadota</taxon>
        <taxon>Alphaproteobacteria</taxon>
        <taxon>Rhodobacterales</taxon>
        <taxon>Roseobacteraceae</taxon>
        <taxon>Ponticoccus</taxon>
    </lineage>
</organism>
<comment type="caution">
    <text evidence="2">The sequence shown here is derived from an EMBL/GenBank/DDBJ whole genome shotgun (WGS) entry which is preliminary data.</text>
</comment>
<sequence>MSLTLREAARGADDALVWEIIRPTVESGAYFCADPDGGIAGGLAYFWPETARVWIAEEAGEPLGCFYLRPNQPGNGSHVCNAGYCTTGAARGRGVARRMLDASLDEARRQGFAAMQYNFVVATNTRAIEIWQRAGFQTVDRLPGAFRHPDKGRVDALVMFKEL</sequence>
<dbReference type="PANTHER" id="PTHR43138">
    <property type="entry name" value="ACETYLTRANSFERASE, GNAT FAMILY"/>
    <property type="match status" value="1"/>
</dbReference>
<dbReference type="SUPFAM" id="SSF55729">
    <property type="entry name" value="Acyl-CoA N-acyltransferases (Nat)"/>
    <property type="match status" value="1"/>
</dbReference>
<protein>
    <submittedName>
        <fullName evidence="2">GNAT family N-acetyltransferase</fullName>
        <ecNumber evidence="2">2.3.1.-</ecNumber>
    </submittedName>
</protein>
<evidence type="ECO:0000259" key="1">
    <source>
        <dbReference type="PROSITE" id="PS51186"/>
    </source>
</evidence>
<dbReference type="GO" id="GO:0016747">
    <property type="term" value="F:acyltransferase activity, transferring groups other than amino-acyl groups"/>
    <property type="evidence" value="ECO:0007669"/>
    <property type="project" value="InterPro"/>
</dbReference>
<dbReference type="Proteomes" id="UP001428774">
    <property type="component" value="Unassembled WGS sequence"/>
</dbReference>
<dbReference type="AlphaFoldDB" id="A0AAW9SKE2"/>
<dbReference type="RefSeq" id="WP_347166403.1">
    <property type="nucleotide sequence ID" value="NZ_JBDNCH010000002.1"/>
</dbReference>
<keyword evidence="2" id="KW-0012">Acyltransferase</keyword>
<reference evidence="2 3" key="1">
    <citation type="submission" date="2024-05" db="EMBL/GenBank/DDBJ databases">
        <title>Genome sequence of Ponticoccus litoralis KCCM 90028.</title>
        <authorList>
            <person name="Kim J.M."/>
            <person name="Lee J.K."/>
            <person name="Choi B.J."/>
            <person name="Bayburt H."/>
            <person name="Baek J.H."/>
            <person name="Jeon C.O."/>
        </authorList>
    </citation>
    <scope>NUCLEOTIDE SEQUENCE [LARGE SCALE GENOMIC DNA]</scope>
    <source>
        <strain evidence="2 3">KCCM 90028</strain>
    </source>
</reference>
<dbReference type="EC" id="2.3.1.-" evidence="2"/>
<dbReference type="CDD" id="cd04301">
    <property type="entry name" value="NAT_SF"/>
    <property type="match status" value="1"/>
</dbReference>
<evidence type="ECO:0000313" key="3">
    <source>
        <dbReference type="Proteomes" id="UP001428774"/>
    </source>
</evidence>
<dbReference type="InterPro" id="IPR000182">
    <property type="entry name" value="GNAT_dom"/>
</dbReference>
<accession>A0AAW9SKE2</accession>
<dbReference type="EMBL" id="JBDNCH010000002">
    <property type="protein sequence ID" value="MEN9061318.1"/>
    <property type="molecule type" value="Genomic_DNA"/>
</dbReference>
<dbReference type="PANTHER" id="PTHR43138:SF1">
    <property type="entry name" value="N-ACETYLTRANSFERASE ACA1"/>
    <property type="match status" value="1"/>
</dbReference>
<dbReference type="Gene3D" id="3.40.630.30">
    <property type="match status" value="1"/>
</dbReference>
<feature type="domain" description="N-acetyltransferase" evidence="1">
    <location>
        <begin position="3"/>
        <end position="163"/>
    </location>
</feature>
<keyword evidence="3" id="KW-1185">Reference proteome</keyword>
<evidence type="ECO:0000313" key="2">
    <source>
        <dbReference type="EMBL" id="MEN9061318.1"/>
    </source>
</evidence>
<proteinExistence type="predicted"/>
<keyword evidence="2" id="KW-0808">Transferase</keyword>
<dbReference type="Pfam" id="PF00583">
    <property type="entry name" value="Acetyltransf_1"/>
    <property type="match status" value="1"/>
</dbReference>